<sequence length="40" mass="4153">MVLAVCFVLGALVSVVGPMFAGKTEARNPETPLQAGVYSE</sequence>
<keyword evidence="2" id="KW-1185">Reference proteome</keyword>
<evidence type="ECO:0000313" key="1">
    <source>
        <dbReference type="EMBL" id="EGG29526.1"/>
    </source>
</evidence>
<reference evidence="1 2" key="1">
    <citation type="journal article" date="2011" name="J. Bacteriol.">
        <title>Genome sequence of strain IMCC3088, a proteorhodopsin-containing marine bacterium belonging to the OM60/NOR5 clade.</title>
        <authorList>
            <person name="Jang Y."/>
            <person name="Oh H.M."/>
            <person name="Kang I."/>
            <person name="Lee K."/>
            <person name="Yang S.J."/>
            <person name="Cho J.C."/>
        </authorList>
    </citation>
    <scope>NUCLEOTIDE SEQUENCE [LARGE SCALE GENOMIC DNA]</scope>
    <source>
        <strain evidence="1 2">IMCC3088</strain>
    </source>
</reference>
<dbReference type="AlphaFoldDB" id="F3L2F3"/>
<proteinExistence type="predicted"/>
<accession>F3L2F3</accession>
<comment type="caution">
    <text evidence="1">The sequence shown here is derived from an EMBL/GenBank/DDBJ whole genome shotgun (WGS) entry which is preliminary data.</text>
</comment>
<name>F3L2F3_9GAMM</name>
<organism evidence="1 2">
    <name type="scientific">Aequoribacter fuscus</name>
    <dbReference type="NCBI Taxonomy" id="2518989"/>
    <lineage>
        <taxon>Bacteria</taxon>
        <taxon>Pseudomonadati</taxon>
        <taxon>Pseudomonadota</taxon>
        <taxon>Gammaproteobacteria</taxon>
        <taxon>Cellvibrionales</taxon>
        <taxon>Halieaceae</taxon>
        <taxon>Aequoribacter</taxon>
    </lineage>
</organism>
<gene>
    <name evidence="1" type="ORF">IMCC3088_1720</name>
</gene>
<dbReference type="Proteomes" id="UP000005615">
    <property type="component" value="Unassembled WGS sequence"/>
</dbReference>
<evidence type="ECO:0000313" key="2">
    <source>
        <dbReference type="Proteomes" id="UP000005615"/>
    </source>
</evidence>
<protein>
    <submittedName>
        <fullName evidence="1">Uncharacterized protein</fullName>
    </submittedName>
</protein>
<dbReference type="EMBL" id="AEIG01000048">
    <property type="protein sequence ID" value="EGG29526.1"/>
    <property type="molecule type" value="Genomic_DNA"/>
</dbReference>